<dbReference type="Gene3D" id="1.10.443.10">
    <property type="entry name" value="Intergrase catalytic core"/>
    <property type="match status" value="1"/>
</dbReference>
<evidence type="ECO:0000256" key="3">
    <source>
        <dbReference type="ARBA" id="ARBA00023125"/>
    </source>
</evidence>
<dbReference type="SUPFAM" id="SSF56349">
    <property type="entry name" value="DNA breaking-rejoining enzymes"/>
    <property type="match status" value="1"/>
</dbReference>
<keyword evidence="7" id="KW-1185">Reference proteome</keyword>
<dbReference type="PROSITE" id="PS51898">
    <property type="entry name" value="TYR_RECOMBINASE"/>
    <property type="match status" value="1"/>
</dbReference>
<dbReference type="InterPro" id="IPR002104">
    <property type="entry name" value="Integrase_catalytic"/>
</dbReference>
<dbReference type="Pfam" id="PF00589">
    <property type="entry name" value="Phage_integrase"/>
    <property type="match status" value="1"/>
</dbReference>
<dbReference type="PANTHER" id="PTHR30349:SF77">
    <property type="entry name" value="TYROSINE RECOMBINASE XERC"/>
    <property type="match status" value="1"/>
</dbReference>
<dbReference type="EMBL" id="FXUL01000035">
    <property type="protein sequence ID" value="SMP80303.1"/>
    <property type="molecule type" value="Genomic_DNA"/>
</dbReference>
<evidence type="ECO:0000256" key="1">
    <source>
        <dbReference type="ARBA" id="ARBA00004496"/>
    </source>
</evidence>
<dbReference type="Pfam" id="PF12482">
    <property type="entry name" value="DUF3701"/>
    <property type="match status" value="1"/>
</dbReference>
<dbReference type="PANTHER" id="PTHR30349">
    <property type="entry name" value="PHAGE INTEGRASE-RELATED"/>
    <property type="match status" value="1"/>
</dbReference>
<reference evidence="6 7" key="1">
    <citation type="submission" date="2017-05" db="EMBL/GenBank/DDBJ databases">
        <authorList>
            <person name="Varghese N."/>
            <person name="Submissions S."/>
        </authorList>
    </citation>
    <scope>NUCLEOTIDE SEQUENCE [LARGE SCALE GENOMIC DNA]</scope>
    <source>
        <strain evidence="6 7">DSM 26001</strain>
    </source>
</reference>
<keyword evidence="4" id="KW-0233">DNA recombination</keyword>
<feature type="domain" description="Tyr recombinase" evidence="5">
    <location>
        <begin position="433"/>
        <end position="667"/>
    </location>
</feature>
<comment type="caution">
    <text evidence="6">The sequence shown here is derived from an EMBL/GenBank/DDBJ whole genome shotgun (WGS) entry which is preliminary data.</text>
</comment>
<dbReference type="InterPro" id="IPR050090">
    <property type="entry name" value="Tyrosine_recombinase_XerCD"/>
</dbReference>
<evidence type="ECO:0000313" key="6">
    <source>
        <dbReference type="EMBL" id="SMP80303.1"/>
    </source>
</evidence>
<dbReference type="InterPro" id="IPR013762">
    <property type="entry name" value="Integrase-like_cat_sf"/>
</dbReference>
<evidence type="ECO:0000256" key="4">
    <source>
        <dbReference type="ARBA" id="ARBA00023172"/>
    </source>
</evidence>
<keyword evidence="3" id="KW-0238">DNA-binding</keyword>
<sequence length="674" mass="77188">MAAAWIERGTVLIQLGRHHFAFYRGYLDGLDVRTLARCYLETTPDDSNAEMDLRVAKSMVWWIRDQLSVTARRTGNTSAPKLLRVSPEALRITYAPSTPSLEEFREERDPYEMFTENELIELFHGEYGNTDKRAQRRTQRNDRLRRKQLEMLKRLEELTDADPHLCDGVEGWLDPVISDRLMAAGIQTLGQLVTTINRYGFRWYNKVPRVGIKAAKQIVDWLMLPETAESLGEQLSARGIMPRKEMTAAMLVPTALRTGIVPMENLFVPHDLSGAFGSNRGDRPALSARNDLEAIQTWLARLKPGGHSHRSYRKEAERFLLWAIVEVGKPISSLTVEDCISYRNFLWYIGRETPEFWSQYFRIPQDRWLGQRSIDRFSSHWRPFEGPLSASSQKTALVILQGLMQWLTEQNYLHVNPFKAMPHLAERATNGVDASRALTVAEWKLVKKYLGEMEHDQRYYRLRFVLALAYSSGCRLSELASLRREHLKPFTRAGETTTQWELHVVGKGEKTRFVQLNPHVVAEIRDYFRLRGYETFAAAPEKEPLIASFKLPDNPPAAPSPAFQAASDLSDDERRPKSMRLTSSRLYKVLKSFFAEVADSVASAEPETAHKLRRASTHWLRHTFATHGIHNGMALETIRDLLGHASLTTTSIYVTTEKDKRSREVEKLGDLAAF</sequence>
<dbReference type="RefSeq" id="WP_283445447.1">
    <property type="nucleotide sequence ID" value="NZ_FXUL01000035.1"/>
</dbReference>
<keyword evidence="2" id="KW-0229">DNA integration</keyword>
<evidence type="ECO:0000256" key="2">
    <source>
        <dbReference type="ARBA" id="ARBA00022908"/>
    </source>
</evidence>
<organism evidence="6 7">
    <name type="scientific">Noviherbaspirillum suwonense</name>
    <dbReference type="NCBI Taxonomy" id="1224511"/>
    <lineage>
        <taxon>Bacteria</taxon>
        <taxon>Pseudomonadati</taxon>
        <taxon>Pseudomonadota</taxon>
        <taxon>Betaproteobacteria</taxon>
        <taxon>Burkholderiales</taxon>
        <taxon>Oxalobacteraceae</taxon>
        <taxon>Noviherbaspirillum</taxon>
    </lineage>
</organism>
<protein>
    <submittedName>
        <fullName evidence="6">Site-specific recombinase XerD</fullName>
    </submittedName>
</protein>
<comment type="subcellular location">
    <subcellularLocation>
        <location evidence="1">Cytoplasm</location>
    </subcellularLocation>
</comment>
<evidence type="ECO:0000313" key="7">
    <source>
        <dbReference type="Proteomes" id="UP001158049"/>
    </source>
</evidence>
<dbReference type="Proteomes" id="UP001158049">
    <property type="component" value="Unassembled WGS sequence"/>
</dbReference>
<evidence type="ECO:0000259" key="5">
    <source>
        <dbReference type="PROSITE" id="PS51898"/>
    </source>
</evidence>
<proteinExistence type="predicted"/>
<dbReference type="InterPro" id="IPR011010">
    <property type="entry name" value="DNA_brk_join_enz"/>
</dbReference>
<dbReference type="InterPro" id="IPR022169">
    <property type="entry name" value="DUF3701"/>
</dbReference>
<dbReference type="InterPro" id="IPR010998">
    <property type="entry name" value="Integrase_recombinase_N"/>
</dbReference>
<dbReference type="Gene3D" id="1.10.150.130">
    <property type="match status" value="1"/>
</dbReference>
<gene>
    <name evidence="6" type="ORF">SAMN06295970_13510</name>
</gene>
<name>A0ABY1QT95_9BURK</name>
<accession>A0ABY1QT95</accession>